<reference evidence="1 2" key="1">
    <citation type="submission" date="2015-09" db="EMBL/GenBank/DDBJ databases">
        <title>Genome announcement of multiple Pseudomonas syringae strains.</title>
        <authorList>
            <person name="Thakur S."/>
            <person name="Wang P.W."/>
            <person name="Gong Y."/>
            <person name="Weir B.S."/>
            <person name="Guttman D.S."/>
        </authorList>
    </citation>
    <scope>NUCLEOTIDE SEQUENCE [LARGE SCALE GENOMIC DNA]</scope>
    <source>
        <strain evidence="1 2">ICMP4455</strain>
    </source>
</reference>
<evidence type="ECO:0000313" key="2">
    <source>
        <dbReference type="Proteomes" id="UP000050490"/>
    </source>
</evidence>
<organism evidence="1 2">
    <name type="scientific">Pseudomonas amygdali pv. eriobotryae</name>
    <dbReference type="NCBI Taxonomy" id="129137"/>
    <lineage>
        <taxon>Bacteria</taxon>
        <taxon>Pseudomonadati</taxon>
        <taxon>Pseudomonadota</taxon>
        <taxon>Gammaproteobacteria</taxon>
        <taxon>Pseudomonadales</taxon>
        <taxon>Pseudomonadaceae</taxon>
        <taxon>Pseudomonas</taxon>
        <taxon>Pseudomonas amygdali</taxon>
    </lineage>
</organism>
<accession>A0A0P9QPN4</accession>
<dbReference type="AlphaFoldDB" id="A0A0P9QPN4"/>
<name>A0A0P9QPN4_PSEA0</name>
<protein>
    <submittedName>
        <fullName evidence="1">Uncharacterized protein</fullName>
    </submittedName>
</protein>
<comment type="caution">
    <text evidence="1">The sequence shown here is derived from an EMBL/GenBank/DDBJ whole genome shotgun (WGS) entry which is preliminary data.</text>
</comment>
<dbReference type="PATRIC" id="fig|129137.4.peg.4723"/>
<dbReference type="Proteomes" id="UP000050490">
    <property type="component" value="Unassembled WGS sequence"/>
</dbReference>
<sequence length="78" mass="8639">MMGSARMNSVCAVFPDLCCIAREHYVSECSDLTQAWFVFLHFVVNGAATGERDSCLPQADPLLCNPNEFDLEGTPPWL</sequence>
<gene>
    <name evidence="1" type="ORF">ALO70_200094</name>
</gene>
<evidence type="ECO:0000313" key="1">
    <source>
        <dbReference type="EMBL" id="KPX31309.1"/>
    </source>
</evidence>
<proteinExistence type="predicted"/>
<dbReference type="EMBL" id="LJQI01000166">
    <property type="protein sequence ID" value="KPX31309.1"/>
    <property type="molecule type" value="Genomic_DNA"/>
</dbReference>